<dbReference type="EMBL" id="BAABFT010000003">
    <property type="protein sequence ID" value="GAA4316209.1"/>
    <property type="molecule type" value="Genomic_DNA"/>
</dbReference>
<dbReference type="Proteomes" id="UP001500582">
    <property type="component" value="Unassembled WGS sequence"/>
</dbReference>
<comment type="caution">
    <text evidence="1">The sequence shown here is derived from an EMBL/GenBank/DDBJ whole genome shotgun (WGS) entry which is preliminary data.</text>
</comment>
<sequence length="353" mass="40501">MYDGRIKIFSTVDGRLIKQYAPANKIQWLLDDNLGNIIIVNNGREMQQFDTENQSWKNLALLKYKTLYGIAFNSLNECILLTDEGIVKEGVNRKVYLPAYEFYNSEAGMRGAAGWETDEKMQFYMDSRDNLWVTTSHGEWGDDLFIFNTIANKFIKCEYPLTSPSLELNGHLYALYGSMFDYVVVQYTQIQNDSSTSFKGKLVYELSKDPGFNSKGKKLSDGWISKCIFNKTDSKLYLLTSNGLFKAKPDKELSLLKYWTKVETFYPTPKQLKGSFGYLDGKKYSTDPKDEYLTMDDDKVPGRVKKWKTSSKDDYEGFNFVIKMQFAANGKLVLLSGYSGVGLFDGKQFKLLR</sequence>
<keyword evidence="2" id="KW-1185">Reference proteome</keyword>
<proteinExistence type="predicted"/>
<name>A0ABP8G2U7_9SPHI</name>
<organism evidence="1 2">
    <name type="scientific">Mucilaginibacter gynuensis</name>
    <dbReference type="NCBI Taxonomy" id="1302236"/>
    <lineage>
        <taxon>Bacteria</taxon>
        <taxon>Pseudomonadati</taxon>
        <taxon>Bacteroidota</taxon>
        <taxon>Sphingobacteriia</taxon>
        <taxon>Sphingobacteriales</taxon>
        <taxon>Sphingobacteriaceae</taxon>
        <taxon>Mucilaginibacter</taxon>
    </lineage>
</organism>
<gene>
    <name evidence="1" type="ORF">GCM10023149_13030</name>
</gene>
<dbReference type="SUPFAM" id="SSF101898">
    <property type="entry name" value="NHL repeat"/>
    <property type="match status" value="1"/>
</dbReference>
<evidence type="ECO:0000313" key="1">
    <source>
        <dbReference type="EMBL" id="GAA4316209.1"/>
    </source>
</evidence>
<reference evidence="2" key="1">
    <citation type="journal article" date="2019" name="Int. J. Syst. Evol. Microbiol.">
        <title>The Global Catalogue of Microorganisms (GCM) 10K type strain sequencing project: providing services to taxonomists for standard genome sequencing and annotation.</title>
        <authorList>
            <consortium name="The Broad Institute Genomics Platform"/>
            <consortium name="The Broad Institute Genome Sequencing Center for Infectious Disease"/>
            <person name="Wu L."/>
            <person name="Ma J."/>
        </authorList>
    </citation>
    <scope>NUCLEOTIDE SEQUENCE [LARGE SCALE GENOMIC DNA]</scope>
    <source>
        <strain evidence="2">JCM 17705</strain>
    </source>
</reference>
<evidence type="ECO:0000313" key="2">
    <source>
        <dbReference type="Proteomes" id="UP001500582"/>
    </source>
</evidence>
<protein>
    <submittedName>
        <fullName evidence="1">Uncharacterized protein</fullName>
    </submittedName>
</protein>
<accession>A0ABP8G2U7</accession>